<proteinExistence type="predicted"/>
<name>A0A0F9QL11_9ZZZZ</name>
<accession>A0A0F9QL11</accession>
<dbReference type="PANTHER" id="PTHR44086:SF13">
    <property type="entry name" value="THIOSULFATE SULFURTRANSFERASE PSPE"/>
    <property type="match status" value="1"/>
</dbReference>
<reference evidence="2" key="1">
    <citation type="journal article" date="2015" name="Nature">
        <title>Complex archaea that bridge the gap between prokaryotes and eukaryotes.</title>
        <authorList>
            <person name="Spang A."/>
            <person name="Saw J.H."/>
            <person name="Jorgensen S.L."/>
            <person name="Zaremba-Niedzwiedzka K."/>
            <person name="Martijn J."/>
            <person name="Lind A.E."/>
            <person name="van Eijk R."/>
            <person name="Schleper C."/>
            <person name="Guy L."/>
            <person name="Ettema T.J."/>
        </authorList>
    </citation>
    <scope>NUCLEOTIDE SEQUENCE</scope>
</reference>
<feature type="domain" description="Rhodanese" evidence="1">
    <location>
        <begin position="28"/>
        <end position="125"/>
    </location>
</feature>
<sequence length="125" mass="13281">MKTAQEYLDDANAVVPKMDVKDAITKHADGDGIFIDVRDSAAIAETGTIKGAHRVPRGMIEFRADPKVEALYDPLFQKDAKIYLICGAGGQAALSGKTLHDMGYTNVTNIGGFPGWKDAGGPTEA</sequence>
<dbReference type="Gene3D" id="3.40.250.10">
    <property type="entry name" value="Rhodanese-like domain"/>
    <property type="match status" value="1"/>
</dbReference>
<dbReference type="AlphaFoldDB" id="A0A0F9QL11"/>
<dbReference type="PROSITE" id="PS50206">
    <property type="entry name" value="RHODANESE_3"/>
    <property type="match status" value="1"/>
</dbReference>
<dbReference type="InterPro" id="IPR001763">
    <property type="entry name" value="Rhodanese-like_dom"/>
</dbReference>
<dbReference type="EMBL" id="LAZR01001878">
    <property type="protein sequence ID" value="KKN37692.1"/>
    <property type="molecule type" value="Genomic_DNA"/>
</dbReference>
<evidence type="ECO:0000313" key="2">
    <source>
        <dbReference type="EMBL" id="KKN37692.1"/>
    </source>
</evidence>
<protein>
    <recommendedName>
        <fullName evidence="1">Rhodanese domain-containing protein</fullName>
    </recommendedName>
</protein>
<dbReference type="SMART" id="SM00450">
    <property type="entry name" value="RHOD"/>
    <property type="match status" value="1"/>
</dbReference>
<dbReference type="PANTHER" id="PTHR44086">
    <property type="entry name" value="THIOSULFATE SULFURTRANSFERASE RDL2, MITOCHONDRIAL-RELATED"/>
    <property type="match status" value="1"/>
</dbReference>
<evidence type="ECO:0000259" key="1">
    <source>
        <dbReference type="PROSITE" id="PS50206"/>
    </source>
</evidence>
<dbReference type="GO" id="GO:0004792">
    <property type="term" value="F:thiosulfate-cyanide sulfurtransferase activity"/>
    <property type="evidence" value="ECO:0007669"/>
    <property type="project" value="TreeGrafter"/>
</dbReference>
<dbReference type="Pfam" id="PF00581">
    <property type="entry name" value="Rhodanese"/>
    <property type="match status" value="1"/>
</dbReference>
<gene>
    <name evidence="2" type="ORF">LCGC14_0761040</name>
</gene>
<dbReference type="InterPro" id="IPR036873">
    <property type="entry name" value="Rhodanese-like_dom_sf"/>
</dbReference>
<comment type="caution">
    <text evidence="2">The sequence shown here is derived from an EMBL/GenBank/DDBJ whole genome shotgun (WGS) entry which is preliminary data.</text>
</comment>
<organism evidence="2">
    <name type="scientific">marine sediment metagenome</name>
    <dbReference type="NCBI Taxonomy" id="412755"/>
    <lineage>
        <taxon>unclassified sequences</taxon>
        <taxon>metagenomes</taxon>
        <taxon>ecological metagenomes</taxon>
    </lineage>
</organism>
<dbReference type="SUPFAM" id="SSF52821">
    <property type="entry name" value="Rhodanese/Cell cycle control phosphatase"/>
    <property type="match status" value="1"/>
</dbReference>